<evidence type="ECO:0000256" key="6">
    <source>
        <dbReference type="RuleBase" id="RU362125"/>
    </source>
</evidence>
<dbReference type="HOGENOM" id="CLU_018204_12_2_5"/>
<keyword evidence="5 6" id="KW-0560">Oxidoreductase</keyword>
<dbReference type="Gene3D" id="1.20.140.10">
    <property type="entry name" value="Butyryl-CoA Dehydrogenase, subunit A, domain 3"/>
    <property type="match status" value="1"/>
</dbReference>
<dbReference type="Pfam" id="PF02771">
    <property type="entry name" value="Acyl-CoA_dh_N"/>
    <property type="match status" value="1"/>
</dbReference>
<feature type="domain" description="Acyl-CoA dehydrogenase/oxidase N-terminal" evidence="9">
    <location>
        <begin position="42"/>
        <end position="156"/>
    </location>
</feature>
<dbReference type="SUPFAM" id="SSF56645">
    <property type="entry name" value="Acyl-CoA dehydrogenase NM domain-like"/>
    <property type="match status" value="1"/>
</dbReference>
<evidence type="ECO:0000313" key="11">
    <source>
        <dbReference type="EMBL" id="AJA10198.1"/>
    </source>
</evidence>
<dbReference type="AlphaFoldDB" id="A0A0A7PLZ2"/>
<comment type="cofactor">
    <cofactor evidence="1 6">
        <name>FAD</name>
        <dbReference type="ChEBI" id="CHEBI:57692"/>
    </cofactor>
</comment>
<dbReference type="InterPro" id="IPR006091">
    <property type="entry name" value="Acyl-CoA_Oxase/DH_mid-dom"/>
</dbReference>
<keyword evidence="4 6" id="KW-0274">FAD</keyword>
<dbReference type="InterPro" id="IPR009075">
    <property type="entry name" value="AcylCo_DH/oxidase_C"/>
</dbReference>
<feature type="domain" description="Acyl-CoA dehydrogenase/oxidase C-terminal" evidence="7">
    <location>
        <begin position="289"/>
        <end position="448"/>
    </location>
</feature>
<dbReference type="PANTHER" id="PTHR42803">
    <property type="entry name" value="ACYL-COA DEHYDROGENASE"/>
    <property type="match status" value="1"/>
</dbReference>
<dbReference type="SUPFAM" id="SSF47203">
    <property type="entry name" value="Acyl-CoA dehydrogenase C-terminal domain-like"/>
    <property type="match status" value="1"/>
</dbReference>
<evidence type="ECO:0000256" key="3">
    <source>
        <dbReference type="ARBA" id="ARBA00022630"/>
    </source>
</evidence>
<feature type="domain" description="Acetyl-CoA dehydrogenase-like C-terminal" evidence="10">
    <location>
        <begin position="471"/>
        <end position="576"/>
    </location>
</feature>
<evidence type="ECO:0000259" key="7">
    <source>
        <dbReference type="Pfam" id="PF00441"/>
    </source>
</evidence>
<evidence type="ECO:0000256" key="1">
    <source>
        <dbReference type="ARBA" id="ARBA00001974"/>
    </source>
</evidence>
<dbReference type="InterPro" id="IPR046373">
    <property type="entry name" value="Acyl-CoA_Oxase/DH_mid-dom_sf"/>
</dbReference>
<evidence type="ECO:0000256" key="5">
    <source>
        <dbReference type="ARBA" id="ARBA00023002"/>
    </source>
</evidence>
<name>A0A0A7PLZ2_9SPHN</name>
<sequence length="580" mass="61761">MTYTPPTTEQLFVLNHIARIDAMAQHDRFAAATPDMVEAIVAGIGEFAAEVYAPLNRIGDTVNPKWDNGKVTMPPGFKDAYKQFVEAGWGSIDGPGEYGGQDLPFTLATVVIEALGSANMGFSLCSILTPGAIHALMAYGTEEQRQTWLPKLVTGEWNGTMNLTEPAAGSDVGALRSTAEKVTEGPNAGLYKIKGQKIFITFGEHDLTDNIVHLVLARTPGAPEGTRGISLFLVPKYRLDEGGIPTISNGVHCASIEHKLGIHGSPTAVMVYGEDEDCLGEIVGDEMGGMRAMFVMMNNARLMIGCQGIQIGERATQQAQRFAAERVQSALAGSPDRTPVTIDQHPDVRRMLWRMRAQTEAARALTYYAAAQIDFGKLGDEAAAMRADILIPLVKAHATDIGCEVASLGIQVHGGMGFIEETGAAQHYRDARIAPIYEGTNGIQAADLVGRKLGMAGGDLVRGLIDDIAHGAAEFPELQQLVDACRAVTDWMVGANTADRLAGSYPYLTMHATATCGWLMAIQHKAARAALGEGQGDRAFLEAKIVSTRFYLEQIVPAATGLAASARAGDAALEALPAIA</sequence>
<dbReference type="STRING" id="1515612.SKP52_16620"/>
<dbReference type="Pfam" id="PF12806">
    <property type="entry name" value="Acyl-CoA_dh_C"/>
    <property type="match status" value="1"/>
</dbReference>
<dbReference type="Pfam" id="PF02770">
    <property type="entry name" value="Acyl-CoA_dh_M"/>
    <property type="match status" value="1"/>
</dbReference>
<evidence type="ECO:0000313" key="12">
    <source>
        <dbReference type="Proteomes" id="UP000030907"/>
    </source>
</evidence>
<dbReference type="InterPro" id="IPR009100">
    <property type="entry name" value="AcylCoA_DH/oxidase_NM_dom_sf"/>
</dbReference>
<accession>A0A0A7PLZ2</accession>
<organism evidence="11 12">
    <name type="scientific">Sphingopyxis fribergensis</name>
    <dbReference type="NCBI Taxonomy" id="1515612"/>
    <lineage>
        <taxon>Bacteria</taxon>
        <taxon>Pseudomonadati</taxon>
        <taxon>Pseudomonadota</taxon>
        <taxon>Alphaproteobacteria</taxon>
        <taxon>Sphingomonadales</taxon>
        <taxon>Sphingomonadaceae</taxon>
        <taxon>Sphingopyxis</taxon>
    </lineage>
</organism>
<evidence type="ECO:0000256" key="4">
    <source>
        <dbReference type="ARBA" id="ARBA00022827"/>
    </source>
</evidence>
<keyword evidence="12" id="KW-1185">Reference proteome</keyword>
<keyword evidence="3 6" id="KW-0285">Flavoprotein</keyword>
<evidence type="ECO:0000259" key="9">
    <source>
        <dbReference type="Pfam" id="PF02771"/>
    </source>
</evidence>
<dbReference type="GO" id="GO:0016627">
    <property type="term" value="F:oxidoreductase activity, acting on the CH-CH group of donors"/>
    <property type="evidence" value="ECO:0007669"/>
    <property type="project" value="InterPro"/>
</dbReference>
<dbReference type="Pfam" id="PF00441">
    <property type="entry name" value="Acyl-CoA_dh_1"/>
    <property type="match status" value="1"/>
</dbReference>
<dbReference type="InterPro" id="IPR025878">
    <property type="entry name" value="Acyl-CoA_dh-like_C_dom"/>
</dbReference>
<dbReference type="InterPro" id="IPR037069">
    <property type="entry name" value="AcylCoA_DH/ox_N_sf"/>
</dbReference>
<dbReference type="PANTHER" id="PTHR42803:SF1">
    <property type="entry name" value="BROAD-SPECIFICITY LINEAR ACYL-COA DEHYDROGENASE FADE5"/>
    <property type="match status" value="1"/>
</dbReference>
<dbReference type="InterPro" id="IPR036250">
    <property type="entry name" value="AcylCo_DH-like_C"/>
</dbReference>
<dbReference type="KEGG" id="sphk:SKP52_16620"/>
<dbReference type="InterPro" id="IPR013786">
    <property type="entry name" value="AcylCoA_DH/ox_N"/>
</dbReference>
<reference evidence="11 12" key="1">
    <citation type="journal article" date="2015" name="Int. J. Syst. Evol. Microbiol.">
        <title>Description of Sphingopyxis fribergensis sp. nov. - a soil bacterium with the ability to degrade styrene and phenylacetic acid.</title>
        <authorList>
            <person name="Oelschlagel M."/>
            <person name="Ruckert C."/>
            <person name="Kalinowski J."/>
            <person name="Schmidt G."/>
            <person name="Schlomann M."/>
            <person name="Tischler D."/>
        </authorList>
    </citation>
    <scope>NUCLEOTIDE SEQUENCE [LARGE SCALE GENOMIC DNA]</scope>
    <source>
        <strain evidence="11 12">Kp5.2</strain>
    </source>
</reference>
<dbReference type="OrthoDB" id="9807883at2"/>
<comment type="similarity">
    <text evidence="2 6">Belongs to the acyl-CoA dehydrogenase family.</text>
</comment>
<feature type="domain" description="Acyl-CoA oxidase/dehydrogenase middle" evidence="8">
    <location>
        <begin position="161"/>
        <end position="270"/>
    </location>
</feature>
<dbReference type="RefSeq" id="WP_039576486.1">
    <property type="nucleotide sequence ID" value="NZ_CP009122.1"/>
</dbReference>
<evidence type="ECO:0000259" key="8">
    <source>
        <dbReference type="Pfam" id="PF02770"/>
    </source>
</evidence>
<gene>
    <name evidence="11" type="ORF">SKP52_16620</name>
</gene>
<dbReference type="GO" id="GO:0050660">
    <property type="term" value="F:flavin adenine dinucleotide binding"/>
    <property type="evidence" value="ECO:0007669"/>
    <property type="project" value="InterPro"/>
</dbReference>
<protein>
    <submittedName>
        <fullName evidence="11">Acyl-CoA dehydrogenase-like protein</fullName>
    </submittedName>
</protein>
<dbReference type="EMBL" id="CP009122">
    <property type="protein sequence ID" value="AJA10198.1"/>
    <property type="molecule type" value="Genomic_DNA"/>
</dbReference>
<dbReference type="Gene3D" id="2.40.110.10">
    <property type="entry name" value="Butyryl-CoA Dehydrogenase, subunit A, domain 2"/>
    <property type="match status" value="1"/>
</dbReference>
<dbReference type="Gene3D" id="1.10.540.10">
    <property type="entry name" value="Acyl-CoA dehydrogenase/oxidase, N-terminal domain"/>
    <property type="match status" value="1"/>
</dbReference>
<evidence type="ECO:0000256" key="2">
    <source>
        <dbReference type="ARBA" id="ARBA00009347"/>
    </source>
</evidence>
<proteinExistence type="inferred from homology"/>
<dbReference type="InterPro" id="IPR052166">
    <property type="entry name" value="Diverse_Acyl-CoA_DH"/>
</dbReference>
<dbReference type="Proteomes" id="UP000030907">
    <property type="component" value="Chromosome"/>
</dbReference>
<evidence type="ECO:0000259" key="10">
    <source>
        <dbReference type="Pfam" id="PF12806"/>
    </source>
</evidence>